<dbReference type="NCBIfam" id="NF038065">
    <property type="entry name" value="Pr6Pr"/>
    <property type="match status" value="1"/>
</dbReference>
<evidence type="ECO:0000313" key="2">
    <source>
        <dbReference type="EMBL" id="MCS0499122.1"/>
    </source>
</evidence>
<dbReference type="RefSeq" id="WP_258798140.1">
    <property type="nucleotide sequence ID" value="NZ_JANTHX010000005.1"/>
</dbReference>
<proteinExistence type="predicted"/>
<keyword evidence="3" id="KW-1185">Reference proteome</keyword>
<accession>A0ABT1ZEJ7</accession>
<organism evidence="2 3">
    <name type="scientific">Protaetiibacter mangrovi</name>
    <dbReference type="NCBI Taxonomy" id="2970926"/>
    <lineage>
        <taxon>Bacteria</taxon>
        <taxon>Bacillati</taxon>
        <taxon>Actinomycetota</taxon>
        <taxon>Actinomycetes</taxon>
        <taxon>Micrococcales</taxon>
        <taxon>Microbacteriaceae</taxon>
        <taxon>Protaetiibacter</taxon>
    </lineage>
</organism>
<evidence type="ECO:0000313" key="3">
    <source>
        <dbReference type="Proteomes" id="UP001205337"/>
    </source>
</evidence>
<keyword evidence="1" id="KW-1133">Transmembrane helix</keyword>
<reference evidence="2 3" key="1">
    <citation type="submission" date="2022-08" db="EMBL/GenBank/DDBJ databases">
        <authorList>
            <person name="Li F."/>
        </authorList>
    </citation>
    <scope>NUCLEOTIDE SEQUENCE [LARGE SCALE GENOMIC DNA]</scope>
    <source>
        <strain evidence="2 3">10F1B-8-1</strain>
    </source>
</reference>
<feature type="transmembrane region" description="Helical" evidence="1">
    <location>
        <begin position="93"/>
        <end position="114"/>
    </location>
</feature>
<evidence type="ECO:0000256" key="1">
    <source>
        <dbReference type="SAM" id="Phobius"/>
    </source>
</evidence>
<feature type="transmembrane region" description="Helical" evidence="1">
    <location>
        <begin position="195"/>
        <end position="215"/>
    </location>
</feature>
<feature type="transmembrane region" description="Helical" evidence="1">
    <location>
        <begin position="61"/>
        <end position="81"/>
    </location>
</feature>
<sequence length="231" mass="25235">MTSSSRSRMLLAARIWHGGILAVIVFSLVVRVVLIVTADPFAEAPGVSPAARIVERLWKLASYYTIESNIVVAIVCALIVVQPLRGGRLWEVLRLNSLLAITVTGIVFAIVIAPNVHPTGWLFVATVGLHYVTPFATALGWLAFGPRPRFRWSTVLWAYLVAVAWLVYIFGQGALTEWYPYRFLDVAGVGPQPALLDALVLMAIALGCVLGYKLLDAVLPSVWRSSPRAGR</sequence>
<comment type="caution">
    <text evidence="2">The sequence shown here is derived from an EMBL/GenBank/DDBJ whole genome shotgun (WGS) entry which is preliminary data.</text>
</comment>
<dbReference type="InterPro" id="IPR049713">
    <property type="entry name" value="Pr6Pr-like"/>
</dbReference>
<dbReference type="Proteomes" id="UP001205337">
    <property type="component" value="Unassembled WGS sequence"/>
</dbReference>
<name>A0ABT1ZEJ7_9MICO</name>
<feature type="transmembrane region" description="Helical" evidence="1">
    <location>
        <begin position="156"/>
        <end position="175"/>
    </location>
</feature>
<dbReference type="EMBL" id="JANTHX010000005">
    <property type="protein sequence ID" value="MCS0499122.1"/>
    <property type="molecule type" value="Genomic_DNA"/>
</dbReference>
<protein>
    <submittedName>
        <fullName evidence="2">Pr6Pr family membrane protein</fullName>
    </submittedName>
</protein>
<keyword evidence="1" id="KW-0812">Transmembrane</keyword>
<gene>
    <name evidence="2" type="ORF">NUH29_06100</name>
</gene>
<feature type="transmembrane region" description="Helical" evidence="1">
    <location>
        <begin position="120"/>
        <end position="144"/>
    </location>
</feature>
<keyword evidence="1" id="KW-0472">Membrane</keyword>
<feature type="transmembrane region" description="Helical" evidence="1">
    <location>
        <begin position="20"/>
        <end position="41"/>
    </location>
</feature>